<dbReference type="OrthoDB" id="9802228at2"/>
<dbReference type="InterPro" id="IPR023546">
    <property type="entry name" value="MGMT"/>
</dbReference>
<evidence type="ECO:0000313" key="13">
    <source>
        <dbReference type="Proteomes" id="UP000247978"/>
    </source>
</evidence>
<dbReference type="GO" id="GO:0003908">
    <property type="term" value="F:methylated-DNA-[protein]-cysteine S-methyltransferase activity"/>
    <property type="evidence" value="ECO:0007669"/>
    <property type="project" value="UniProtKB-UniRule"/>
</dbReference>
<dbReference type="SUPFAM" id="SSF53155">
    <property type="entry name" value="Methylated DNA-protein cysteine methyltransferase domain"/>
    <property type="match status" value="1"/>
</dbReference>
<dbReference type="GO" id="GO:0005737">
    <property type="term" value="C:cytoplasm"/>
    <property type="evidence" value="ECO:0007669"/>
    <property type="project" value="UniProtKB-SubCell"/>
</dbReference>
<comment type="subcellular location">
    <subcellularLocation>
        <location evidence="9">Cytoplasm</location>
    </subcellularLocation>
</comment>
<dbReference type="InterPro" id="IPR001497">
    <property type="entry name" value="MethylDNA_cys_MeTrfase_AS"/>
</dbReference>
<dbReference type="Pfam" id="PF02870">
    <property type="entry name" value="Methyltransf_1N"/>
    <property type="match status" value="1"/>
</dbReference>
<comment type="caution">
    <text evidence="12">The sequence shown here is derived from an EMBL/GenBank/DDBJ whole genome shotgun (WGS) entry which is preliminary data.</text>
</comment>
<feature type="active site" description="Nucleophile; methyl group acceptor" evidence="9">
    <location>
        <position position="140"/>
    </location>
</feature>
<dbReference type="CDD" id="cd06445">
    <property type="entry name" value="ATase"/>
    <property type="match status" value="1"/>
</dbReference>
<dbReference type="InterPro" id="IPR036388">
    <property type="entry name" value="WH-like_DNA-bd_sf"/>
</dbReference>
<proteinExistence type="inferred from homology"/>
<dbReference type="SUPFAM" id="SSF46767">
    <property type="entry name" value="Methylated DNA-protein cysteine methyltransferase, C-terminal domain"/>
    <property type="match status" value="1"/>
</dbReference>
<dbReference type="FunFam" id="1.10.10.10:FF:000214">
    <property type="entry name" value="Methylated-DNA--protein-cysteine methyltransferase"/>
    <property type="match status" value="1"/>
</dbReference>
<keyword evidence="13" id="KW-1185">Reference proteome</keyword>
<dbReference type="EC" id="2.1.1.63" evidence="9"/>
<name>A0A2V3VTL0_9BACI</name>
<evidence type="ECO:0000256" key="8">
    <source>
        <dbReference type="ARBA" id="ARBA00049348"/>
    </source>
</evidence>
<evidence type="ECO:0000256" key="7">
    <source>
        <dbReference type="ARBA" id="ARBA00023204"/>
    </source>
</evidence>
<comment type="similarity">
    <text evidence="2 9">Belongs to the MGMT family.</text>
</comment>
<dbReference type="PROSITE" id="PS00374">
    <property type="entry name" value="MGMT"/>
    <property type="match status" value="1"/>
</dbReference>
<dbReference type="EMBL" id="QJJQ01000011">
    <property type="protein sequence ID" value="PXW85243.1"/>
    <property type="molecule type" value="Genomic_DNA"/>
</dbReference>
<evidence type="ECO:0000256" key="3">
    <source>
        <dbReference type="ARBA" id="ARBA00022490"/>
    </source>
</evidence>
<dbReference type="InterPro" id="IPR036631">
    <property type="entry name" value="MGMT_N_sf"/>
</dbReference>
<keyword evidence="3 9" id="KW-0963">Cytoplasm</keyword>
<evidence type="ECO:0000256" key="9">
    <source>
        <dbReference type="HAMAP-Rule" id="MF_00772"/>
    </source>
</evidence>
<dbReference type="Gene3D" id="3.30.160.70">
    <property type="entry name" value="Methylated DNA-protein cysteine methyltransferase domain"/>
    <property type="match status" value="1"/>
</dbReference>
<dbReference type="AlphaFoldDB" id="A0A2V3VTL0"/>
<dbReference type="Gene3D" id="1.10.10.10">
    <property type="entry name" value="Winged helix-like DNA-binding domain superfamily/Winged helix DNA-binding domain"/>
    <property type="match status" value="1"/>
</dbReference>
<accession>A0A2V3VTL0</accession>
<evidence type="ECO:0000313" key="12">
    <source>
        <dbReference type="EMBL" id="PXW85243.1"/>
    </source>
</evidence>
<dbReference type="GO" id="GO:0006307">
    <property type="term" value="P:DNA alkylation repair"/>
    <property type="evidence" value="ECO:0007669"/>
    <property type="project" value="UniProtKB-UniRule"/>
</dbReference>
<dbReference type="InterPro" id="IPR036217">
    <property type="entry name" value="MethylDNA_cys_MeTrfase_DNAb"/>
</dbReference>
<dbReference type="PANTHER" id="PTHR10815:SF12">
    <property type="entry name" value="METHYLATED-DNA--PROTEIN-CYSTEINE METHYLTRANSFERASE, INDUCIBLE"/>
    <property type="match status" value="1"/>
</dbReference>
<dbReference type="Pfam" id="PF01035">
    <property type="entry name" value="DNA_binding_1"/>
    <property type="match status" value="1"/>
</dbReference>
<keyword evidence="4 9" id="KW-0489">Methyltransferase</keyword>
<comment type="function">
    <text evidence="9">Involved in the cellular defense against the biological effects of O6-methylguanine (O6-MeG) and O4-methylthymine (O4-MeT) in DNA. Repairs the methylated nucleobase in DNA by stoichiometrically transferring the methyl group to a cysteine residue in the enzyme. This is a suicide reaction: the enzyme is irreversibly inactivated.</text>
</comment>
<feature type="domain" description="Methylguanine DNA methyltransferase ribonuclease-like" evidence="11">
    <location>
        <begin position="7"/>
        <end position="83"/>
    </location>
</feature>
<dbReference type="PANTHER" id="PTHR10815">
    <property type="entry name" value="METHYLATED-DNA--PROTEIN-CYSTEINE METHYLTRANSFERASE"/>
    <property type="match status" value="1"/>
</dbReference>
<organism evidence="12 13">
    <name type="scientific">Pseudogracilibacillus auburnensis</name>
    <dbReference type="NCBI Taxonomy" id="1494959"/>
    <lineage>
        <taxon>Bacteria</taxon>
        <taxon>Bacillati</taxon>
        <taxon>Bacillota</taxon>
        <taxon>Bacilli</taxon>
        <taxon>Bacillales</taxon>
        <taxon>Bacillaceae</taxon>
        <taxon>Pseudogracilibacillus</taxon>
    </lineage>
</organism>
<gene>
    <name evidence="12" type="ORF">DFR56_1119</name>
</gene>
<reference evidence="12 13" key="1">
    <citation type="submission" date="2018-05" db="EMBL/GenBank/DDBJ databases">
        <title>Genomic Encyclopedia of Type Strains, Phase IV (KMG-IV): sequencing the most valuable type-strain genomes for metagenomic binning, comparative biology and taxonomic classification.</title>
        <authorList>
            <person name="Goeker M."/>
        </authorList>
    </citation>
    <scope>NUCLEOTIDE SEQUENCE [LARGE SCALE GENOMIC DNA]</scope>
    <source>
        <strain evidence="12 13">DSM 28556</strain>
    </source>
</reference>
<evidence type="ECO:0000256" key="4">
    <source>
        <dbReference type="ARBA" id="ARBA00022603"/>
    </source>
</evidence>
<evidence type="ECO:0000259" key="10">
    <source>
        <dbReference type="Pfam" id="PF01035"/>
    </source>
</evidence>
<keyword evidence="6 9" id="KW-0227">DNA damage</keyword>
<evidence type="ECO:0000259" key="11">
    <source>
        <dbReference type="Pfam" id="PF02870"/>
    </source>
</evidence>
<sequence>MKENTYYYGRLVTKDWSLYLVATKDGLCFIGSENRGLEEVKAWLKKTRRPIDHLVEDFEKVKKYADELEQYMDGERKNFQLPIVLQGTPFQEAVWATLQQIPFGETKSYSDVADSIGKPKAVRAVGTAIGANPLPIVVPCHRVIGKSGKLTGYRGGIAMKKKLLDLEGVSI</sequence>
<keyword evidence="5 9" id="KW-0808">Transferase</keyword>
<dbReference type="InterPro" id="IPR014048">
    <property type="entry name" value="MethylDNA_cys_MeTrfase_DNA-bd"/>
</dbReference>
<feature type="domain" description="Methylated-DNA-[protein]-cysteine S-methyltransferase DNA binding" evidence="10">
    <location>
        <begin position="89"/>
        <end position="169"/>
    </location>
</feature>
<evidence type="ECO:0000256" key="5">
    <source>
        <dbReference type="ARBA" id="ARBA00022679"/>
    </source>
</evidence>
<dbReference type="GO" id="GO:0032259">
    <property type="term" value="P:methylation"/>
    <property type="evidence" value="ECO:0007669"/>
    <property type="project" value="UniProtKB-KW"/>
</dbReference>
<dbReference type="HAMAP" id="MF_00772">
    <property type="entry name" value="OGT"/>
    <property type="match status" value="1"/>
</dbReference>
<protein>
    <recommendedName>
        <fullName evidence="9">Methylated-DNA--protein-cysteine methyltransferase</fullName>
        <ecNumber evidence="9">2.1.1.63</ecNumber>
    </recommendedName>
    <alternativeName>
        <fullName evidence="9">6-O-methylguanine-DNA methyltransferase</fullName>
        <shortName evidence="9">MGMT</shortName>
    </alternativeName>
    <alternativeName>
        <fullName evidence="9">O-6-methylguanine-DNA-alkyltransferase</fullName>
    </alternativeName>
</protein>
<comment type="miscellaneous">
    <text evidence="9">This enzyme catalyzes only one turnover and therefore is not strictly catalytic. According to one definition, an enzyme is a biocatalyst that acts repeatedly and over many reaction cycles.</text>
</comment>
<comment type="catalytic activity">
    <reaction evidence="1 9">
        <text>a 4-O-methyl-thymidine in DNA + L-cysteinyl-[protein] = a thymidine in DNA + S-methyl-L-cysteinyl-[protein]</text>
        <dbReference type="Rhea" id="RHEA:53428"/>
        <dbReference type="Rhea" id="RHEA-COMP:10131"/>
        <dbReference type="Rhea" id="RHEA-COMP:10132"/>
        <dbReference type="Rhea" id="RHEA-COMP:13555"/>
        <dbReference type="Rhea" id="RHEA-COMP:13556"/>
        <dbReference type="ChEBI" id="CHEBI:29950"/>
        <dbReference type="ChEBI" id="CHEBI:82612"/>
        <dbReference type="ChEBI" id="CHEBI:137386"/>
        <dbReference type="ChEBI" id="CHEBI:137387"/>
        <dbReference type="EC" id="2.1.1.63"/>
    </reaction>
</comment>
<dbReference type="Proteomes" id="UP000247978">
    <property type="component" value="Unassembled WGS sequence"/>
</dbReference>
<evidence type="ECO:0000256" key="1">
    <source>
        <dbReference type="ARBA" id="ARBA00001286"/>
    </source>
</evidence>
<dbReference type="InterPro" id="IPR008332">
    <property type="entry name" value="MethylG_MeTrfase_N"/>
</dbReference>
<evidence type="ECO:0000256" key="2">
    <source>
        <dbReference type="ARBA" id="ARBA00008711"/>
    </source>
</evidence>
<evidence type="ECO:0000256" key="6">
    <source>
        <dbReference type="ARBA" id="ARBA00022763"/>
    </source>
</evidence>
<comment type="catalytic activity">
    <reaction evidence="8 9">
        <text>a 6-O-methyl-2'-deoxyguanosine in DNA + L-cysteinyl-[protein] = S-methyl-L-cysteinyl-[protein] + a 2'-deoxyguanosine in DNA</text>
        <dbReference type="Rhea" id="RHEA:24000"/>
        <dbReference type="Rhea" id="RHEA-COMP:10131"/>
        <dbReference type="Rhea" id="RHEA-COMP:10132"/>
        <dbReference type="Rhea" id="RHEA-COMP:11367"/>
        <dbReference type="Rhea" id="RHEA-COMP:11368"/>
        <dbReference type="ChEBI" id="CHEBI:29950"/>
        <dbReference type="ChEBI" id="CHEBI:82612"/>
        <dbReference type="ChEBI" id="CHEBI:85445"/>
        <dbReference type="ChEBI" id="CHEBI:85448"/>
        <dbReference type="EC" id="2.1.1.63"/>
    </reaction>
</comment>
<dbReference type="NCBIfam" id="TIGR00589">
    <property type="entry name" value="ogt"/>
    <property type="match status" value="1"/>
</dbReference>
<dbReference type="RefSeq" id="WP_110396165.1">
    <property type="nucleotide sequence ID" value="NZ_JADIJL010000024.1"/>
</dbReference>
<keyword evidence="7 9" id="KW-0234">DNA repair</keyword>